<gene>
    <name evidence="2" type="ORF">SAMN04487954_1216</name>
</gene>
<dbReference type="PIRSF" id="PIRSF006257">
    <property type="entry name" value="UCP006257"/>
    <property type="match status" value="1"/>
</dbReference>
<keyword evidence="3" id="KW-1185">Reference proteome</keyword>
<organism evidence="2 3">
    <name type="scientific">Billgrantia gudaonensis</name>
    <dbReference type="NCBI Taxonomy" id="376427"/>
    <lineage>
        <taxon>Bacteria</taxon>
        <taxon>Pseudomonadati</taxon>
        <taxon>Pseudomonadota</taxon>
        <taxon>Gammaproteobacteria</taxon>
        <taxon>Oceanospirillales</taxon>
        <taxon>Halomonadaceae</taxon>
        <taxon>Billgrantia</taxon>
    </lineage>
</organism>
<dbReference type="EMBL" id="FNES01000021">
    <property type="protein sequence ID" value="SDK61475.1"/>
    <property type="molecule type" value="Genomic_DNA"/>
</dbReference>
<name>A0A1G9DCA5_9GAMM</name>
<sequence length="120" mass="13569">MRVNSREDFDMTVHEELDVALRRLEATMKATNLWQMESPGPEAFASQQPFCIDTMALPQWLRFVFIARLDALVEAEAPMPETCDVAPAVEAYLAQEGARANDRLLLCKAVEEIDRLVTDN</sequence>
<dbReference type="InterPro" id="IPR023376">
    <property type="entry name" value="YqcC-like_dom"/>
</dbReference>
<dbReference type="Gene3D" id="1.20.1440.40">
    <property type="entry name" value="YqcC-like"/>
    <property type="match status" value="1"/>
</dbReference>
<dbReference type="Pfam" id="PF04287">
    <property type="entry name" value="DUF446"/>
    <property type="match status" value="1"/>
</dbReference>
<dbReference type="STRING" id="376427.SAMN04487954_1216"/>
<dbReference type="SUPFAM" id="SSF158452">
    <property type="entry name" value="YqcC-like"/>
    <property type="match status" value="1"/>
</dbReference>
<dbReference type="Proteomes" id="UP000198525">
    <property type="component" value="Unassembled WGS sequence"/>
</dbReference>
<dbReference type="AlphaFoldDB" id="A0A1G9DCA5"/>
<accession>A0A1G9DCA5</accession>
<reference evidence="2 3" key="1">
    <citation type="submission" date="2016-10" db="EMBL/GenBank/DDBJ databases">
        <authorList>
            <person name="de Groot N.N."/>
        </authorList>
    </citation>
    <scope>NUCLEOTIDE SEQUENCE [LARGE SCALE GENOMIC DNA]</scope>
    <source>
        <strain evidence="2 3">CGMCC 1.6133</strain>
    </source>
</reference>
<proteinExistence type="predicted"/>
<dbReference type="InterPro" id="IPR036814">
    <property type="entry name" value="YqcC-like_sf"/>
</dbReference>
<evidence type="ECO:0000259" key="1">
    <source>
        <dbReference type="Pfam" id="PF04287"/>
    </source>
</evidence>
<dbReference type="PANTHER" id="PTHR39586:SF1">
    <property type="entry name" value="CYTOPLASMIC PROTEIN"/>
    <property type="match status" value="1"/>
</dbReference>
<dbReference type="PANTHER" id="PTHR39586">
    <property type="entry name" value="CYTOPLASMIC PROTEIN-RELATED"/>
    <property type="match status" value="1"/>
</dbReference>
<protein>
    <submittedName>
        <fullName evidence="2">Uncharacterized conserved protein YqcC, DUF446 family</fullName>
    </submittedName>
</protein>
<evidence type="ECO:0000313" key="2">
    <source>
        <dbReference type="EMBL" id="SDK61475.1"/>
    </source>
</evidence>
<dbReference type="GO" id="GO:0044010">
    <property type="term" value="P:single-species biofilm formation"/>
    <property type="evidence" value="ECO:0007669"/>
    <property type="project" value="TreeGrafter"/>
</dbReference>
<feature type="domain" description="YqcC-like" evidence="1">
    <location>
        <begin position="19"/>
        <end position="115"/>
    </location>
</feature>
<dbReference type="InterPro" id="IPR007384">
    <property type="entry name" value="UCP006257"/>
</dbReference>
<evidence type="ECO:0000313" key="3">
    <source>
        <dbReference type="Proteomes" id="UP000198525"/>
    </source>
</evidence>